<comment type="caution">
    <text evidence="2">The sequence shown here is derived from an EMBL/GenBank/DDBJ whole genome shotgun (WGS) entry which is preliminary data.</text>
</comment>
<dbReference type="PANTHER" id="PTHR35896:SF3">
    <property type="entry name" value="MAJOR FACILITATOR SUPERFAMILY TRANSPORTER"/>
    <property type="match status" value="1"/>
</dbReference>
<organism evidence="2 3">
    <name type="scientific">Coleophoma cylindrospora</name>
    <dbReference type="NCBI Taxonomy" id="1849047"/>
    <lineage>
        <taxon>Eukaryota</taxon>
        <taxon>Fungi</taxon>
        <taxon>Dikarya</taxon>
        <taxon>Ascomycota</taxon>
        <taxon>Pezizomycotina</taxon>
        <taxon>Leotiomycetes</taxon>
        <taxon>Helotiales</taxon>
        <taxon>Dermateaceae</taxon>
        <taxon>Coleophoma</taxon>
    </lineage>
</organism>
<keyword evidence="3" id="KW-1185">Reference proteome</keyword>
<dbReference type="AlphaFoldDB" id="A0A3D8QA31"/>
<dbReference type="InterPro" id="IPR053008">
    <property type="entry name" value="Phomopsin_biosynth_assoc"/>
</dbReference>
<dbReference type="PANTHER" id="PTHR35896">
    <property type="entry name" value="IG-LIKE DOMAIN-CONTAINING PROTEIN"/>
    <property type="match status" value="1"/>
</dbReference>
<gene>
    <name evidence="2" type="ORF">BP6252_13171</name>
</gene>
<name>A0A3D8QA31_9HELO</name>
<reference evidence="2 3" key="1">
    <citation type="journal article" date="2018" name="IMA Fungus">
        <title>IMA Genome-F 9: Draft genome sequence of Annulohypoxylon stygium, Aspergillus mulundensis, Berkeleyomyces basicola (syn. Thielaviopsis basicola), Ceratocystis smalleyi, two Cercospora beticola strains, Coleophoma cylindrospora, Fusarium fracticaudum, Phialophora cf. hyalina, and Morchella septimelata.</title>
        <authorList>
            <person name="Wingfield B.D."/>
            <person name="Bills G.F."/>
            <person name="Dong Y."/>
            <person name="Huang W."/>
            <person name="Nel W.J."/>
            <person name="Swalarsk-Parry B.S."/>
            <person name="Vaghefi N."/>
            <person name="Wilken P.M."/>
            <person name="An Z."/>
            <person name="de Beer Z.W."/>
            <person name="De Vos L."/>
            <person name="Chen L."/>
            <person name="Duong T.A."/>
            <person name="Gao Y."/>
            <person name="Hammerbacher A."/>
            <person name="Kikkert J.R."/>
            <person name="Li Y."/>
            <person name="Li H."/>
            <person name="Li K."/>
            <person name="Li Q."/>
            <person name="Liu X."/>
            <person name="Ma X."/>
            <person name="Naidoo K."/>
            <person name="Pethybridge S.J."/>
            <person name="Sun J."/>
            <person name="Steenkamp E.T."/>
            <person name="van der Nest M.A."/>
            <person name="van Wyk S."/>
            <person name="Wingfield M.J."/>
            <person name="Xiong C."/>
            <person name="Yue Q."/>
            <person name="Zhang X."/>
        </authorList>
    </citation>
    <scope>NUCLEOTIDE SEQUENCE [LARGE SCALE GENOMIC DNA]</scope>
    <source>
        <strain evidence="2 3">BP6252</strain>
    </source>
</reference>
<feature type="transmembrane region" description="Helical" evidence="1">
    <location>
        <begin position="49"/>
        <end position="75"/>
    </location>
</feature>
<evidence type="ECO:0000313" key="2">
    <source>
        <dbReference type="EMBL" id="RDW58695.1"/>
    </source>
</evidence>
<dbReference type="EMBL" id="PDLM01000017">
    <property type="protein sequence ID" value="RDW58695.1"/>
    <property type="molecule type" value="Genomic_DNA"/>
</dbReference>
<proteinExistence type="predicted"/>
<evidence type="ECO:0000256" key="1">
    <source>
        <dbReference type="SAM" id="Phobius"/>
    </source>
</evidence>
<protein>
    <submittedName>
        <fullName evidence="2">Uncharacterized protein</fullName>
    </submittedName>
</protein>
<evidence type="ECO:0000313" key="3">
    <source>
        <dbReference type="Proteomes" id="UP000256645"/>
    </source>
</evidence>
<dbReference type="Proteomes" id="UP000256645">
    <property type="component" value="Unassembled WGS sequence"/>
</dbReference>
<sequence length="217" mass="25076">MAETKPLSPSKYELLRDGYDESSEVGEEREDITYDSFYPRVYNRYSRRFPAICIGIGLSCFILSLIILGVSGILLRIRLNQPDSTGAISSSTPNTFQAHHGIWVEEATDDYPCGHTPAEAVARGCKFETLITSWQHPDCFDEELNTEIVARYSPLPFYWSDRLLPEGEYPTPEMLHVIDPEDMPYHEGPFWTTREYHTWHCSYAWMKMHRAVEQGRN</sequence>
<accession>A0A3D8QA31</accession>
<keyword evidence="1" id="KW-0472">Membrane</keyword>
<keyword evidence="1" id="KW-1133">Transmembrane helix</keyword>
<keyword evidence="1" id="KW-0812">Transmembrane</keyword>
<dbReference type="OrthoDB" id="3501153at2759"/>